<dbReference type="GO" id="GO:0003723">
    <property type="term" value="F:RNA binding"/>
    <property type="evidence" value="ECO:0007669"/>
    <property type="project" value="UniProtKB-KW"/>
</dbReference>
<name>A0A1I7XJ10_HETBA</name>
<evidence type="ECO:0000259" key="7">
    <source>
        <dbReference type="SMART" id="SM01027"/>
    </source>
</evidence>
<comment type="subcellular location">
    <subcellularLocation>
        <location evidence="1 5">Nucleus</location>
    </subcellularLocation>
</comment>
<evidence type="ECO:0000256" key="5">
    <source>
        <dbReference type="RuleBase" id="RU365006"/>
    </source>
</evidence>
<organism evidence="8 9">
    <name type="scientific">Heterorhabditis bacteriophora</name>
    <name type="common">Entomopathogenic nematode worm</name>
    <dbReference type="NCBI Taxonomy" id="37862"/>
    <lineage>
        <taxon>Eukaryota</taxon>
        <taxon>Metazoa</taxon>
        <taxon>Ecdysozoa</taxon>
        <taxon>Nematoda</taxon>
        <taxon>Chromadorea</taxon>
        <taxon>Rhabditida</taxon>
        <taxon>Rhabditina</taxon>
        <taxon>Rhabditomorpha</taxon>
        <taxon>Strongyloidea</taxon>
        <taxon>Heterorhabditidae</taxon>
        <taxon>Heterorhabditis</taxon>
    </lineage>
</organism>
<keyword evidence="3 5" id="KW-0507">mRNA processing</keyword>
<dbReference type="InterPro" id="IPR036866">
    <property type="entry name" value="RibonucZ/Hydroxyglut_hydro"/>
</dbReference>
<dbReference type="InterPro" id="IPR027075">
    <property type="entry name" value="CPSF2"/>
</dbReference>
<proteinExistence type="inferred from homology"/>
<evidence type="ECO:0000256" key="2">
    <source>
        <dbReference type="ARBA" id="ARBA00010624"/>
    </source>
</evidence>
<keyword evidence="5" id="KW-0694">RNA-binding</keyword>
<evidence type="ECO:0000256" key="1">
    <source>
        <dbReference type="ARBA" id="ARBA00004123"/>
    </source>
</evidence>
<evidence type="ECO:0000256" key="3">
    <source>
        <dbReference type="ARBA" id="ARBA00022664"/>
    </source>
</evidence>
<dbReference type="Gene3D" id="3.40.50.10890">
    <property type="match status" value="1"/>
</dbReference>
<dbReference type="SMART" id="SM01027">
    <property type="entry name" value="Beta-Casp"/>
    <property type="match status" value="1"/>
</dbReference>
<protein>
    <recommendedName>
        <fullName evidence="5">Cleavage and polyadenylation specificity factor subunit 2</fullName>
    </recommendedName>
    <alternativeName>
        <fullName evidence="5">Cleavage and polyadenylation specificity factor 100 kDa subunit</fullName>
    </alternativeName>
</protein>
<dbReference type="GO" id="GO:0005847">
    <property type="term" value="C:mRNA cleavage and polyadenylation specificity factor complex"/>
    <property type="evidence" value="ECO:0007669"/>
    <property type="project" value="InterPro"/>
</dbReference>
<dbReference type="PANTHER" id="PTHR45922:SF1">
    <property type="entry name" value="CLEAVAGE AND POLYADENYLATION SPECIFICITY FACTOR SUBUNIT 2"/>
    <property type="match status" value="1"/>
</dbReference>
<comment type="similarity">
    <text evidence="2 5">Belongs to the metallo-beta-lactamase superfamily. RNA-metabolizing metallo-beta-lactamase-like family. CPSF2/YSH1 subfamily.</text>
</comment>
<evidence type="ECO:0000256" key="4">
    <source>
        <dbReference type="ARBA" id="ARBA00023242"/>
    </source>
</evidence>
<dbReference type="Pfam" id="PF13299">
    <property type="entry name" value="CPSF100_C"/>
    <property type="match status" value="1"/>
</dbReference>
<dbReference type="GO" id="GO:0006398">
    <property type="term" value="P:mRNA 3'-end processing by stem-loop binding and cleavage"/>
    <property type="evidence" value="ECO:0007669"/>
    <property type="project" value="InterPro"/>
</dbReference>
<keyword evidence="6" id="KW-0175">Coiled coil</keyword>
<accession>A0A1I7XJ10</accession>
<dbReference type="Pfam" id="PF10996">
    <property type="entry name" value="Beta-Casp"/>
    <property type="match status" value="1"/>
</dbReference>
<dbReference type="InterPro" id="IPR022712">
    <property type="entry name" value="Beta_Casp"/>
</dbReference>
<sequence>MVVIDTAGRVLEIAHLLDQLWSNAEAGLMTYNLVMLSHVASSVVEFAKSQVEWMSDKILKSFETGRYNPFAFRHVQLCHSHLELTRVRSPKVVLCSGIDMESGFSRELFLEWCSDTRNTVYSNVYMSLYGYIHSLCNYLNVDILNRRVRLEGSELEQYKKKKQEKEQEAARLRLEANRRNARMVAESSDDDSDDEEALANAVAAVTGFCVVPGHHFLNKVGRHFLYFHTLRRKLRYVTLSYHGLMLVSLDDGQLSMEITRRQRSQWRYYCFIFLGRSKLLHFRPSFQEACYISTLVNSGIASIRRNEAGRFHVEGCASAKYYKIRDIIYNQFAIVVTYITRKTYNGVRE</sequence>
<reference evidence="9" key="1">
    <citation type="submission" date="2016-11" db="UniProtKB">
        <authorList>
            <consortium name="WormBaseParasite"/>
        </authorList>
    </citation>
    <scope>IDENTIFICATION</scope>
</reference>
<evidence type="ECO:0000313" key="9">
    <source>
        <dbReference type="WBParaSite" id="Hba_17691"/>
    </source>
</evidence>
<dbReference type="SUPFAM" id="SSF56281">
    <property type="entry name" value="Metallo-hydrolase/oxidoreductase"/>
    <property type="match status" value="1"/>
</dbReference>
<dbReference type="PANTHER" id="PTHR45922">
    <property type="entry name" value="CLEAVAGE AND POLYADENYLATION SPECIFICITY FACTOR SUBUNIT 2"/>
    <property type="match status" value="1"/>
</dbReference>
<evidence type="ECO:0000313" key="8">
    <source>
        <dbReference type="Proteomes" id="UP000095283"/>
    </source>
</evidence>
<evidence type="ECO:0000256" key="6">
    <source>
        <dbReference type="SAM" id="Coils"/>
    </source>
</evidence>
<keyword evidence="4 5" id="KW-0539">Nucleus</keyword>
<dbReference type="AlphaFoldDB" id="A0A1I7XJ10"/>
<dbReference type="WBParaSite" id="Hba_17691">
    <property type="protein sequence ID" value="Hba_17691"/>
    <property type="gene ID" value="Hba_17691"/>
</dbReference>
<keyword evidence="8" id="KW-1185">Reference proteome</keyword>
<feature type="coiled-coil region" evidence="6">
    <location>
        <begin position="148"/>
        <end position="182"/>
    </location>
</feature>
<feature type="domain" description="Beta-Casp" evidence="7">
    <location>
        <begin position="10"/>
        <end position="139"/>
    </location>
</feature>
<dbReference type="Proteomes" id="UP000095283">
    <property type="component" value="Unplaced"/>
</dbReference>
<dbReference type="InterPro" id="IPR025069">
    <property type="entry name" value="Cpsf2_C"/>
</dbReference>